<name>A0A8S5QG31_9CAUD</name>
<accession>A0A8S5QG31</accession>
<keyword evidence="1" id="KW-0472">Membrane</keyword>
<feature type="transmembrane region" description="Helical" evidence="1">
    <location>
        <begin position="39"/>
        <end position="61"/>
    </location>
</feature>
<keyword evidence="1" id="KW-1133">Transmembrane helix</keyword>
<dbReference type="EMBL" id="BK015641">
    <property type="protein sequence ID" value="DAE17500.1"/>
    <property type="molecule type" value="Genomic_DNA"/>
</dbReference>
<reference evidence="2" key="1">
    <citation type="journal article" date="2021" name="Proc. Natl. Acad. Sci. U.S.A.">
        <title>A Catalog of Tens of Thousands of Viruses from Human Metagenomes Reveals Hidden Associations with Chronic Diseases.</title>
        <authorList>
            <person name="Tisza M.J."/>
            <person name="Buck C.B."/>
        </authorList>
    </citation>
    <scope>NUCLEOTIDE SEQUENCE</scope>
    <source>
        <strain evidence="2">CtoRD1</strain>
    </source>
</reference>
<organism evidence="2">
    <name type="scientific">Siphoviridae sp. ctoRD1</name>
    <dbReference type="NCBI Taxonomy" id="2825669"/>
    <lineage>
        <taxon>Viruses</taxon>
        <taxon>Duplodnaviria</taxon>
        <taxon>Heunggongvirae</taxon>
        <taxon>Uroviricota</taxon>
        <taxon>Caudoviricetes</taxon>
    </lineage>
</organism>
<evidence type="ECO:0000313" key="2">
    <source>
        <dbReference type="EMBL" id="DAE17500.1"/>
    </source>
</evidence>
<protein>
    <submittedName>
        <fullName evidence="2">Uncharacterized protein</fullName>
    </submittedName>
</protein>
<feature type="transmembrane region" description="Helical" evidence="1">
    <location>
        <begin position="12"/>
        <end position="33"/>
    </location>
</feature>
<sequence length="68" mass="7278">MIAPPLIIHFDNILAWVFDAVTMSAPAIAMPFIPRSHPAGSPSVVIITNGLFVSEIGYVIADRPFALS</sequence>
<keyword evidence="1" id="KW-0812">Transmembrane</keyword>
<proteinExistence type="predicted"/>
<evidence type="ECO:0000256" key="1">
    <source>
        <dbReference type="SAM" id="Phobius"/>
    </source>
</evidence>